<dbReference type="Pfam" id="PF00085">
    <property type="entry name" value="Thioredoxin"/>
    <property type="match status" value="1"/>
</dbReference>
<feature type="domain" description="Thioredoxin" evidence="1">
    <location>
        <begin position="77"/>
        <end position="157"/>
    </location>
</feature>
<dbReference type="EMBL" id="CP023697">
    <property type="protein sequence ID" value="QEV05108.1"/>
    <property type="molecule type" value="Genomic_DNA"/>
</dbReference>
<protein>
    <submittedName>
        <fullName evidence="2">Thioredoxin</fullName>
    </submittedName>
</protein>
<dbReference type="InterPro" id="IPR013766">
    <property type="entry name" value="Thioredoxin_domain"/>
</dbReference>
<proteinExistence type="predicted"/>
<dbReference type="Proteomes" id="UP000326041">
    <property type="component" value="Chromosome"/>
</dbReference>
<name>A0ABX6ARL7_9ACTN</name>
<keyword evidence="3" id="KW-1185">Reference proteome</keyword>
<dbReference type="Gene3D" id="3.40.30.10">
    <property type="entry name" value="Glutaredoxin"/>
    <property type="match status" value="1"/>
</dbReference>
<dbReference type="InterPro" id="IPR036249">
    <property type="entry name" value="Thioredoxin-like_sf"/>
</dbReference>
<sequence>MSADRAFRPGSSRGLRESLRFRERFEGRRPDSRCVRALATAGALGVPQRRRSGRTRVRGRDDGKRLGAEELGADLGERATLVQFSSAFCAPCRATRRVLGEVAGLVPGVAHVEIDAEAHLDLVRRLDILKTPTVLVLDADGGVVRRAAGLPRKADVIAALGEVL</sequence>
<evidence type="ECO:0000313" key="2">
    <source>
        <dbReference type="EMBL" id="QEV05108.1"/>
    </source>
</evidence>
<gene>
    <name evidence="2" type="ORF">CP972_04910</name>
</gene>
<dbReference type="SUPFAM" id="SSF52833">
    <property type="entry name" value="Thioredoxin-like"/>
    <property type="match status" value="1"/>
</dbReference>
<accession>A0ABX6ARL7</accession>
<evidence type="ECO:0000259" key="1">
    <source>
        <dbReference type="Pfam" id="PF00085"/>
    </source>
</evidence>
<dbReference type="CDD" id="cd02947">
    <property type="entry name" value="TRX_family"/>
    <property type="match status" value="1"/>
</dbReference>
<reference evidence="2 3" key="1">
    <citation type="submission" date="2017-09" db="EMBL/GenBank/DDBJ databases">
        <authorList>
            <person name="Lee N."/>
            <person name="Cho B.-K."/>
        </authorList>
    </citation>
    <scope>NUCLEOTIDE SEQUENCE [LARGE SCALE GENOMIC DNA]</scope>
    <source>
        <strain evidence="2 3">ATCC 13879</strain>
    </source>
</reference>
<evidence type="ECO:0000313" key="3">
    <source>
        <dbReference type="Proteomes" id="UP000326041"/>
    </source>
</evidence>
<organism evidence="2 3">
    <name type="scientific">Streptomyces prasinus</name>
    <dbReference type="NCBI Taxonomy" id="67345"/>
    <lineage>
        <taxon>Bacteria</taxon>
        <taxon>Bacillati</taxon>
        <taxon>Actinomycetota</taxon>
        <taxon>Actinomycetes</taxon>
        <taxon>Kitasatosporales</taxon>
        <taxon>Streptomycetaceae</taxon>
        <taxon>Streptomyces</taxon>
    </lineage>
</organism>